<dbReference type="PANTHER" id="PTHR33164">
    <property type="entry name" value="TRANSCRIPTIONAL REGULATOR, MARR FAMILY"/>
    <property type="match status" value="1"/>
</dbReference>
<dbReference type="GO" id="GO:0006950">
    <property type="term" value="P:response to stress"/>
    <property type="evidence" value="ECO:0007669"/>
    <property type="project" value="TreeGrafter"/>
</dbReference>
<name>A0A7W7WEZ7_9ACTN</name>
<organism evidence="3 4">
    <name type="scientific">Streptosporangium album</name>
    <dbReference type="NCBI Taxonomy" id="47479"/>
    <lineage>
        <taxon>Bacteria</taxon>
        <taxon>Bacillati</taxon>
        <taxon>Actinomycetota</taxon>
        <taxon>Actinomycetes</taxon>
        <taxon>Streptosporangiales</taxon>
        <taxon>Streptosporangiaceae</taxon>
        <taxon>Streptosporangium</taxon>
    </lineage>
</organism>
<dbReference type="InterPro" id="IPR000835">
    <property type="entry name" value="HTH_MarR-typ"/>
</dbReference>
<dbReference type="Proteomes" id="UP000534286">
    <property type="component" value="Unassembled WGS sequence"/>
</dbReference>
<dbReference type="SUPFAM" id="SSF46785">
    <property type="entry name" value="Winged helix' DNA-binding domain"/>
    <property type="match status" value="1"/>
</dbReference>
<dbReference type="PROSITE" id="PS50995">
    <property type="entry name" value="HTH_MARR_2"/>
    <property type="match status" value="1"/>
</dbReference>
<feature type="region of interest" description="Disordered" evidence="1">
    <location>
        <begin position="1"/>
        <end position="28"/>
    </location>
</feature>
<evidence type="ECO:0000313" key="3">
    <source>
        <dbReference type="EMBL" id="MBB4944398.1"/>
    </source>
</evidence>
<accession>A0A7W7WEZ7</accession>
<dbReference type="RefSeq" id="WP_184760220.1">
    <property type="nucleotide sequence ID" value="NZ_BAABEK010000015.1"/>
</dbReference>
<sequence length="168" mass="17800">MTHNSGTRTPRSAQPGQSQETTLSESPGTLSFHLKRAEQALIARKANAVRALDLTEPQCKVLGYLADGTAKSCTQLSREALVTSQTMTGIVKNLEAKGLVERHASPDHGRVMLVSLTGAGAERAAAAGDFSRSVEAGLRQAMTEDDYAQLLGLLDRVAEVAPELTLDA</sequence>
<dbReference type="SMART" id="SM00347">
    <property type="entry name" value="HTH_MARR"/>
    <property type="match status" value="1"/>
</dbReference>
<protein>
    <submittedName>
        <fullName evidence="3">DNA-binding MarR family transcriptional regulator</fullName>
    </submittedName>
</protein>
<gene>
    <name evidence="3" type="ORF">FHR32_008804</name>
</gene>
<dbReference type="InterPro" id="IPR039422">
    <property type="entry name" value="MarR/SlyA-like"/>
</dbReference>
<evidence type="ECO:0000259" key="2">
    <source>
        <dbReference type="PROSITE" id="PS50995"/>
    </source>
</evidence>
<keyword evidence="3" id="KW-0238">DNA-binding</keyword>
<proteinExistence type="predicted"/>
<dbReference type="InterPro" id="IPR036388">
    <property type="entry name" value="WH-like_DNA-bd_sf"/>
</dbReference>
<dbReference type="GO" id="GO:0003700">
    <property type="term" value="F:DNA-binding transcription factor activity"/>
    <property type="evidence" value="ECO:0007669"/>
    <property type="project" value="InterPro"/>
</dbReference>
<dbReference type="Gene3D" id="1.10.10.10">
    <property type="entry name" value="Winged helix-like DNA-binding domain superfamily/Winged helix DNA-binding domain"/>
    <property type="match status" value="1"/>
</dbReference>
<reference evidence="3 4" key="1">
    <citation type="submission" date="2020-08" db="EMBL/GenBank/DDBJ databases">
        <title>Sequencing the genomes of 1000 actinobacteria strains.</title>
        <authorList>
            <person name="Klenk H.-P."/>
        </authorList>
    </citation>
    <scope>NUCLEOTIDE SEQUENCE [LARGE SCALE GENOMIC DNA]</scope>
    <source>
        <strain evidence="3 4">DSM 43023</strain>
    </source>
</reference>
<evidence type="ECO:0000256" key="1">
    <source>
        <dbReference type="SAM" id="MobiDB-lite"/>
    </source>
</evidence>
<dbReference type="InterPro" id="IPR036390">
    <property type="entry name" value="WH_DNA-bd_sf"/>
</dbReference>
<dbReference type="GO" id="GO:0003677">
    <property type="term" value="F:DNA binding"/>
    <property type="evidence" value="ECO:0007669"/>
    <property type="project" value="UniProtKB-KW"/>
</dbReference>
<dbReference type="AlphaFoldDB" id="A0A7W7WEZ7"/>
<dbReference type="EMBL" id="JACHJU010000009">
    <property type="protein sequence ID" value="MBB4944398.1"/>
    <property type="molecule type" value="Genomic_DNA"/>
</dbReference>
<dbReference type="Pfam" id="PF12802">
    <property type="entry name" value="MarR_2"/>
    <property type="match status" value="1"/>
</dbReference>
<keyword evidence="4" id="KW-1185">Reference proteome</keyword>
<dbReference type="PANTHER" id="PTHR33164:SF43">
    <property type="entry name" value="HTH-TYPE TRANSCRIPTIONAL REPRESSOR YETL"/>
    <property type="match status" value="1"/>
</dbReference>
<feature type="domain" description="HTH marR-type" evidence="2">
    <location>
        <begin position="27"/>
        <end position="159"/>
    </location>
</feature>
<comment type="caution">
    <text evidence="3">The sequence shown here is derived from an EMBL/GenBank/DDBJ whole genome shotgun (WGS) entry which is preliminary data.</text>
</comment>
<evidence type="ECO:0000313" key="4">
    <source>
        <dbReference type="Proteomes" id="UP000534286"/>
    </source>
</evidence>